<dbReference type="GO" id="GO:0005509">
    <property type="term" value="F:calcium ion binding"/>
    <property type="evidence" value="ECO:0007669"/>
    <property type="project" value="InterPro"/>
</dbReference>
<dbReference type="Pfam" id="PF18962">
    <property type="entry name" value="Por_Secre_tail"/>
    <property type="match status" value="1"/>
</dbReference>
<dbReference type="InterPro" id="IPR053879">
    <property type="entry name" value="HYDIN_VesB_CFA65-like_Ig"/>
</dbReference>
<dbReference type="InterPro" id="IPR043555">
    <property type="entry name" value="SRPX-like"/>
</dbReference>
<evidence type="ECO:0000256" key="4">
    <source>
        <dbReference type="ARBA" id="ARBA00022729"/>
    </source>
</evidence>
<dbReference type="NCBIfam" id="TIGR04183">
    <property type="entry name" value="Por_Secre_tail"/>
    <property type="match status" value="1"/>
</dbReference>
<evidence type="ECO:0000256" key="3">
    <source>
        <dbReference type="ARBA" id="ARBA00022490"/>
    </source>
</evidence>
<dbReference type="Pfam" id="PF05345">
    <property type="entry name" value="He_PIG"/>
    <property type="match status" value="1"/>
</dbReference>
<dbReference type="PROSITE" id="PS50853">
    <property type="entry name" value="FN3"/>
    <property type="match status" value="1"/>
</dbReference>
<feature type="domain" description="Fibronectin type-III" evidence="8">
    <location>
        <begin position="1759"/>
        <end position="1852"/>
    </location>
</feature>
<dbReference type="SUPFAM" id="SSF49265">
    <property type="entry name" value="Fibronectin type III"/>
    <property type="match status" value="1"/>
</dbReference>
<evidence type="ECO:0000256" key="7">
    <source>
        <dbReference type="SAM" id="Phobius"/>
    </source>
</evidence>
<protein>
    <submittedName>
        <fullName evidence="9">Choice-of-anchor D domain-containing protein</fullName>
    </submittedName>
</protein>
<dbReference type="PANTHER" id="PTHR46343:SF2">
    <property type="entry name" value="SUSHI_VON WILLEBRAND FACTOR TYPE A_EGF_PENTRAXIN DOMAIN-CONTAINING 1"/>
    <property type="match status" value="1"/>
</dbReference>
<dbReference type="InterPro" id="IPR026444">
    <property type="entry name" value="Secre_tail"/>
</dbReference>
<dbReference type="SUPFAM" id="SSF49313">
    <property type="entry name" value="Cadherin-like"/>
    <property type="match status" value="1"/>
</dbReference>
<dbReference type="NCBIfam" id="NF012200">
    <property type="entry name" value="choice_anch_D"/>
    <property type="match status" value="7"/>
</dbReference>
<gene>
    <name evidence="9" type="ORF">H9I45_03725</name>
</gene>
<evidence type="ECO:0000313" key="9">
    <source>
        <dbReference type="EMBL" id="QOD61570.1"/>
    </source>
</evidence>
<dbReference type="GO" id="GO:0016020">
    <property type="term" value="C:membrane"/>
    <property type="evidence" value="ECO:0007669"/>
    <property type="project" value="InterPro"/>
</dbReference>
<evidence type="ECO:0000313" key="10">
    <source>
        <dbReference type="Proteomes" id="UP000516764"/>
    </source>
</evidence>
<evidence type="ECO:0000259" key="8">
    <source>
        <dbReference type="PROSITE" id="PS50853"/>
    </source>
</evidence>
<dbReference type="CDD" id="cd00063">
    <property type="entry name" value="FN3"/>
    <property type="match status" value="1"/>
</dbReference>
<dbReference type="KEGG" id="phal:H9I45_03725"/>
<name>A0A7L8AHU4_9FLAO</name>
<dbReference type="Pfam" id="PF22544">
    <property type="entry name" value="HYDIN_VesB_CFA65-like_Ig"/>
    <property type="match status" value="1"/>
</dbReference>
<dbReference type="GO" id="GO:0005737">
    <property type="term" value="C:cytoplasm"/>
    <property type="evidence" value="ECO:0007669"/>
    <property type="project" value="UniProtKB-SubCell"/>
</dbReference>
<keyword evidence="7" id="KW-1133">Transmembrane helix</keyword>
<keyword evidence="3" id="KW-0963">Cytoplasm</keyword>
<keyword evidence="10" id="KW-1185">Reference proteome</keyword>
<keyword evidence="7" id="KW-0472">Membrane</keyword>
<dbReference type="EMBL" id="CP061813">
    <property type="protein sequence ID" value="QOD61570.1"/>
    <property type="molecule type" value="Genomic_DNA"/>
</dbReference>
<dbReference type="Proteomes" id="UP000516764">
    <property type="component" value="Chromosome"/>
</dbReference>
<evidence type="ECO:0000256" key="5">
    <source>
        <dbReference type="ARBA" id="ARBA00023069"/>
    </source>
</evidence>
<dbReference type="Pfam" id="PF00041">
    <property type="entry name" value="fn3"/>
    <property type="match status" value="1"/>
</dbReference>
<proteinExistence type="predicted"/>
<evidence type="ECO:0000256" key="1">
    <source>
        <dbReference type="ARBA" id="ARBA00004138"/>
    </source>
</evidence>
<evidence type="ECO:0000256" key="2">
    <source>
        <dbReference type="ARBA" id="ARBA00004496"/>
    </source>
</evidence>
<keyword evidence="5" id="KW-0969">Cilium</keyword>
<evidence type="ECO:0000256" key="6">
    <source>
        <dbReference type="ARBA" id="ARBA00023273"/>
    </source>
</evidence>
<reference evidence="9 10" key="1">
    <citation type="journal article" date="2016" name="Int. J. Syst. Evol. Microbiol.">
        <title>Polaribacter haliotis sp. nov., isolated from the gut of abalone Haliotis discus hannai.</title>
        <authorList>
            <person name="Kim Y.O."/>
            <person name="Park I.S."/>
            <person name="Park S."/>
            <person name="Nam B.H."/>
            <person name="Park J.M."/>
            <person name="Kim D.G."/>
            <person name="Yoon J.H."/>
        </authorList>
    </citation>
    <scope>NUCLEOTIDE SEQUENCE [LARGE SCALE GENOMIC DNA]</scope>
    <source>
        <strain evidence="9 10">KCTC 52418</strain>
    </source>
</reference>
<dbReference type="RefSeq" id="WP_191141247.1">
    <property type="nucleotide sequence ID" value="NZ_CP061813.1"/>
</dbReference>
<keyword evidence="7" id="KW-0812">Transmembrane</keyword>
<sequence>MKQFYTKSANRYLHIVLVFCIVLFTKTLFSQNNSLQDNRFANAVYSENKMSLSEKLYLNSDDSNLIINNEDSNNSIEIPSTNTLADGVTANVSTINFGSVDTGESKDEFFELVFSDSSDPGKMLIINSITFTGVDADQFYSASNLDPSGYEQNFPIPLEVSFVPTTAGNKSTVMQINHDGPNSPLEIALNGSSEVPLIPVLEEPILDVDFGTKDINTTTNKTFTLSNTGNTKLTISAISLENVFDFTQFSLESGLTFPIEILQGESKEITVTFSPINSFADSYDKRNGIIKITSDTNSETGVTTETTVGLNGNIHLPELAVNVSTLDFGDVLVGESSVKNILVSNPGLGTLILPKPGKITADPNGLYQVSATTTFPLEIKPGESKQLQITFSPNDLGVKTNRFSVQSEDHRPLFWRLEFVDVTGNGVKRTLSTLAEDYSFGKIRKGTTASKTFSVNAINGADVTISNIEIIGTDASSFQLKSNLTATVTPGTVANIEVDFVETSLGAKSASLVITSDAENSPQTVNLTGAIINSDLIVSETNVVFDDTVITKSEEKVITLSNATGTDAVTISAINSTGTDVSSFTVSDITLPATINAGDETTFKILFNPLDSGNKSATVNIISNDEKSSQNITLSGKAIAPIIRLSEPMLSFDKTIAKNETRTKLLIISNDGDADLTINSMSFSGANNADYQTEALTFPLIINKNENKTIKVIFEPQGSGNRVANLLIDSETLDDVFVPLLGNGVAPIASISNISSFGEVAITAENPTKTITITNNGSSDLIISSIEKTGLDTNLFDLGAVTLPITVAKGASKNIELTLIVPTSTSETGIKNATISFATNDSENEVINKDVTATIVSLPNFSIASNILELNPVEIGQGKNTPLTITNTGTADLVISGYYIYDIGKNKNGMNLNEDQFPFIVQPGKQKDLIITSFGSQLGEDSRGIGLKTNKTISGFYQSGFVLGQNVNSHVNQFVAVSESEGPNFEVVSPTSFDDTSLGRESEKTIMIKNSGTAELKLFEVIYQGDNFHVDGRTNAVATISIAPLETKSIKVQFRPTGDLGEKTGLIRMKTNIVTVGGATQTIKEFSVSGVAVEPLEVVAGGMIFEADRITESGDWRLLQGNVRAGKLLFSEDVNVNVVTREIETSGEMYMENILKVGDLGGDKVVISQGDEIKLTAGPATPTFDLSPGAVPFNKAFELMELPFEITKFTIIEDGIQLGGKLTLPEEIFGADAHITIATLEVSPTKGVNVIGSAEINPEMKVLNFLTLNNAYITFDTFTNSFTGGGEVGFKLMKKEITMAAGIAIKNGGLNSVELEIEVDPGIPIANTGWELSGGNGFIKNIQEPPISIGLGVDIRPITPIETVRLDNMTLAYTFGTSFEASGTVQLFGDDIGKGSVKISNKGVDIGVFADVFNVFKGDVKLLVERRKKAAIEEYYLYFESSAKMALTVPKIPNCTVCGLVNKGLPRKVADIDVFMNNTSMRASLTILDILKLMVEAQQNKLKFGGNLGPFSFSFKEAAKLKMAKGIYVKPLEFENLPESQRRDHLDGQSLILKSNGKQRKGKSITSTDFALSQSYENIIVKVEGTTEIPNYTITLPSGTVLTPVNAKSLGYLQENAELTIEKASYYVLQNTPIGTYSINITGTDTYQVDVFGAEFTGNIDITNVNHSQPTNELKINWTDSDVDSDAKVSFYYDTDNKDFDGNAIQTDISEDDATDELTFDTSNLENGTYYVYGSINDGVNQPVIKYATQTFTVQNETMVAIPTLVAELQNDVVKLSWTKIDEAEDYTVYIDEEPISKLSPSQGTGKTTSFDFSDIKPGRTYNFSVTATNAISEESNLSNVETINYVSTYKNNIPEITTTNLPIKNDACSTYSAVINATDPDSDVLIYSLEEAPAGMTISSTGNISWIPNNTQFGKNKVTVKVIDSNGGEDEKSYTITVFNVDELAPVAPTIADTNSECAVTITDIPTANDACKGVITGTTTDALTYNSQGEHVITWKFDDGNGNIATTTQKVVINDVTKPVTPTIANTNSECTVTITEIPTANDACKGVITGTTTDALTYNSQGEHVITWKFDDGNGNISTSTQKVNISDVTKPVTPTIADTNSECAVTITEIPTANDACNGVITGTTTDELTYNSQGEHTITWKFDDGNGNIATTTQKVVINDVTKPVVPTIADTNSECAVTITEIPTANDACKGVITGTTTDALTYNSQGEHVITWKFDDGNGNISTSTQKVNISDVTKPVAPTIADTNSECAVTITDIPTANDACNGVITGTTTDALTYNSQGEHVITWKFDDGNGNISTSTQKVNISDVTKPVAPTIADTNSECAVTITEIPTANDACNGVITGTTTDALTYNSQGEHVITWKFDDGNRNISTSTQKVNISDVTKPVAPTIADTNSECAVTITDIPTANDACKGVITGTTTDSLTYNSQGEHVITWKFDDGNGNISTTTQKVVINDVTKPVAPTIADTNSECAVTITNIPTANDACKGVITGTTTDALTYNSQGEHTITWKFDDGNGNIATTTQKVVINDVTKPVVLTKDFEIELDNDGKAFITTGDIDNGSTDNCGIKSIVLSKTDFTATDVGDNIVTLTVTDTNNNVSSKNAIVKVKGAALNIEDDKTLEKTISLYPNPTSANITIKSNFVKLLKVVLYDVNGKEILSKDVNSLIEKINIENYPEGIYFVKVISENSKSVYKRIIKN</sequence>
<dbReference type="InterPro" id="IPR036116">
    <property type="entry name" value="FN3_sf"/>
</dbReference>
<feature type="transmembrane region" description="Helical" evidence="7">
    <location>
        <begin position="12"/>
        <end position="29"/>
    </location>
</feature>
<accession>A0A7L8AHU4</accession>
<dbReference type="Gene3D" id="2.60.40.10">
    <property type="entry name" value="Immunoglobulins"/>
    <property type="match status" value="9"/>
</dbReference>
<dbReference type="InterPro" id="IPR013783">
    <property type="entry name" value="Ig-like_fold"/>
</dbReference>
<dbReference type="InterPro" id="IPR003961">
    <property type="entry name" value="FN3_dom"/>
</dbReference>
<keyword evidence="4" id="KW-0732">Signal</keyword>
<comment type="subcellular location">
    <subcellularLocation>
        <location evidence="1">Cell projection</location>
        <location evidence="1">Cilium</location>
    </subcellularLocation>
    <subcellularLocation>
        <location evidence="2">Cytoplasm</location>
    </subcellularLocation>
</comment>
<organism evidence="9 10">
    <name type="scientific">Polaribacter haliotis</name>
    <dbReference type="NCBI Taxonomy" id="1888915"/>
    <lineage>
        <taxon>Bacteria</taxon>
        <taxon>Pseudomonadati</taxon>
        <taxon>Bacteroidota</taxon>
        <taxon>Flavobacteriia</taxon>
        <taxon>Flavobacteriales</taxon>
        <taxon>Flavobacteriaceae</taxon>
    </lineage>
</organism>
<keyword evidence="6" id="KW-0966">Cell projection</keyword>
<dbReference type="PANTHER" id="PTHR46343">
    <property type="entry name" value="HYR DOMAIN-CONTAINING PROTEIN"/>
    <property type="match status" value="1"/>
</dbReference>
<dbReference type="InterPro" id="IPR015919">
    <property type="entry name" value="Cadherin-like_sf"/>
</dbReference>